<reference evidence="5" key="2">
    <citation type="submission" date="2022-06" db="EMBL/GenBank/DDBJ databases">
        <title>Thermospira aquatica gen. nov., sp. nov.</title>
        <authorList>
            <person name="Ben Ali Gam Z."/>
            <person name="Labat M."/>
        </authorList>
    </citation>
    <scope>NUCLEOTIDE SEQUENCE</scope>
    <source>
        <strain evidence="5">F1F22</strain>
    </source>
</reference>
<evidence type="ECO:0000259" key="3">
    <source>
        <dbReference type="Pfam" id="PF09972"/>
    </source>
</evidence>
<feature type="domain" description="Predicted membrane protein YciQ-like C-terminal" evidence="4">
    <location>
        <begin position="266"/>
        <end position="497"/>
    </location>
</feature>
<keyword evidence="2" id="KW-1133">Transmembrane helix</keyword>
<evidence type="ECO:0000256" key="2">
    <source>
        <dbReference type="SAM" id="Phobius"/>
    </source>
</evidence>
<evidence type="ECO:0000313" key="6">
    <source>
        <dbReference type="Proteomes" id="UP001056539"/>
    </source>
</evidence>
<feature type="region of interest" description="Disordered" evidence="1">
    <location>
        <begin position="533"/>
        <end position="559"/>
    </location>
</feature>
<reference evidence="5" key="1">
    <citation type="submission" date="2021-04" db="EMBL/GenBank/DDBJ databases">
        <authorList>
            <person name="Postec A."/>
        </authorList>
    </citation>
    <scope>NUCLEOTIDE SEQUENCE</scope>
    <source>
        <strain evidence="5">F1F22</strain>
    </source>
</reference>
<organism evidence="5 6">
    <name type="scientific">Thermospira aquatica</name>
    <dbReference type="NCBI Taxonomy" id="2828656"/>
    <lineage>
        <taxon>Bacteria</taxon>
        <taxon>Pseudomonadati</taxon>
        <taxon>Spirochaetota</taxon>
        <taxon>Spirochaetia</taxon>
        <taxon>Brevinematales</taxon>
        <taxon>Thermospiraceae</taxon>
        <taxon>Thermospira</taxon>
    </lineage>
</organism>
<protein>
    <submittedName>
        <fullName evidence="5">DUF2207 domain-containing protein</fullName>
    </submittedName>
</protein>
<feature type="transmembrane region" description="Helical" evidence="2">
    <location>
        <begin position="420"/>
        <end position="439"/>
    </location>
</feature>
<proteinExistence type="predicted"/>
<feature type="transmembrane region" description="Helical" evidence="2">
    <location>
        <begin position="229"/>
        <end position="249"/>
    </location>
</feature>
<gene>
    <name evidence="5" type="ORF">KDW03_05710</name>
</gene>
<keyword evidence="2" id="KW-0472">Membrane</keyword>
<feature type="domain" description="DUF2207" evidence="3">
    <location>
        <begin position="24"/>
        <end position="208"/>
    </location>
</feature>
<sequence>MNKRAIVFCFIFFVFSWVWGEFFEISNYMVRAHILSNGMMDMTEEITVLFYQPRHGIYRTIPTRIQFENFARRFGIRDIRVENFSYDTSWESGLLTIKIGSASRYVEGLQVYTIHYTVVNPILAFTNEGESFQSLYWNLIGTDWDVPIRNATFEVKIDRPWEKAEFVVYAGAYGGTNTSRVFSSYDTSSQTISGKLRGELAPKEGITILAFFPDGFWPINDGRNFFERYVDVLSFGFLIVYTIVLFFLWRKFGKDKPFVKMVHFYPPSELTPAEAGMLIDDKIDQRDVVATFFDWAWRGHIVIEEKKKTFSRDFVFHKKKPLENPHPHEAVLWLGLFSDRREAALPGEVLEKESVALSDLQDVFYTSFERAKGEIDESVKDKQLYKPYSRELSFLCVFLGFGFFIGGVALSAMTEVAPPFVVGALAAVVSFFFASIMPARTPEGQKYYEQLVGFREFIKRAEWPRLERILKDDPLYFDKTLPYAIVFGLEKKWIQKFAPILTTPPSWYVGGGRFSAVYLSDVIHSSISQMGTVMSSSPSRSGGGGFSGGGGGGGGGGSW</sequence>
<feature type="transmembrane region" description="Helical" evidence="2">
    <location>
        <begin position="392"/>
        <end position="414"/>
    </location>
</feature>
<dbReference type="Pfam" id="PF20990">
    <property type="entry name" value="DUF2207_C"/>
    <property type="match status" value="1"/>
</dbReference>
<name>A0AAX3BFT8_9SPIR</name>
<dbReference type="RefSeq" id="WP_271436424.1">
    <property type="nucleotide sequence ID" value="NZ_CP073355.1"/>
</dbReference>
<evidence type="ECO:0000313" key="5">
    <source>
        <dbReference type="EMBL" id="URA11292.1"/>
    </source>
</evidence>
<dbReference type="InterPro" id="IPR048389">
    <property type="entry name" value="YciQ-like_C"/>
</dbReference>
<dbReference type="AlphaFoldDB" id="A0AAX3BFT8"/>
<evidence type="ECO:0000256" key="1">
    <source>
        <dbReference type="SAM" id="MobiDB-lite"/>
    </source>
</evidence>
<dbReference type="Proteomes" id="UP001056539">
    <property type="component" value="Chromosome"/>
</dbReference>
<keyword evidence="6" id="KW-1185">Reference proteome</keyword>
<dbReference type="Pfam" id="PF09972">
    <property type="entry name" value="DUF2207"/>
    <property type="match status" value="1"/>
</dbReference>
<feature type="compositionally biased region" description="Gly residues" evidence="1">
    <location>
        <begin position="541"/>
        <end position="559"/>
    </location>
</feature>
<evidence type="ECO:0000259" key="4">
    <source>
        <dbReference type="Pfam" id="PF20990"/>
    </source>
</evidence>
<keyword evidence="2" id="KW-0812">Transmembrane</keyword>
<accession>A0AAX3BFT8</accession>
<dbReference type="InterPro" id="IPR018702">
    <property type="entry name" value="DUF2207"/>
</dbReference>
<dbReference type="KEGG" id="taqu:KDW03_05710"/>
<dbReference type="EMBL" id="CP073355">
    <property type="protein sequence ID" value="URA11292.1"/>
    <property type="molecule type" value="Genomic_DNA"/>
</dbReference>